<protein>
    <recommendedName>
        <fullName evidence="1">DUF7745 domain-containing protein</fullName>
    </recommendedName>
</protein>
<evidence type="ECO:0000313" key="3">
    <source>
        <dbReference type="Proteomes" id="UP000291084"/>
    </source>
</evidence>
<dbReference type="PANTHER" id="PTHR48154">
    <property type="entry name" value="PROTEIN, PUTATIVE-RELATED"/>
    <property type="match status" value="1"/>
</dbReference>
<evidence type="ECO:0000259" key="1">
    <source>
        <dbReference type="Pfam" id="PF24924"/>
    </source>
</evidence>
<proteinExistence type="predicted"/>
<dbReference type="EMBL" id="AP015037">
    <property type="protein sequence ID" value="BAT83153.1"/>
    <property type="molecule type" value="Genomic_DNA"/>
</dbReference>
<reference evidence="2 3" key="1">
    <citation type="journal article" date="2015" name="Sci. Rep.">
        <title>The power of single molecule real-time sequencing technology in the de novo assembly of a eukaryotic genome.</title>
        <authorList>
            <person name="Sakai H."/>
            <person name="Naito K."/>
            <person name="Ogiso-Tanaka E."/>
            <person name="Takahashi Y."/>
            <person name="Iseki K."/>
            <person name="Muto C."/>
            <person name="Satou K."/>
            <person name="Teruya K."/>
            <person name="Shiroma A."/>
            <person name="Shimoji M."/>
            <person name="Hirano T."/>
            <person name="Itoh T."/>
            <person name="Kaga A."/>
            <person name="Tomooka N."/>
        </authorList>
    </citation>
    <scope>NUCLEOTIDE SEQUENCE [LARGE SCALE GENOMIC DNA]</scope>
    <source>
        <strain evidence="3">cv. Shumari</strain>
    </source>
</reference>
<sequence length="255" mass="29063">MMVLGEITGIHLTSHEMDVDTRSDATLHTNSAILRKKSSLRTHVGNLTGLINLGRRLKTIQREAFERKYGILLSLMEVKVQLPAITTLAQYYDPPLRCFTFQDFNLAPTVEEFEHILGLPLEGTKPYQHLEHHASVSTLAAIMKLQPNELENRLITRHQMRGLTQGYLEQYLHDLGDREEWETFMDVLALTVFGIVLFPKLEDFIDCIAIDVFVTKKTRSENPVTALLADVYGTMSFCHERKGKRILCCSLALYA</sequence>
<dbReference type="Proteomes" id="UP000291084">
    <property type="component" value="Chromosome 4"/>
</dbReference>
<keyword evidence="3" id="KW-1185">Reference proteome</keyword>
<dbReference type="AlphaFoldDB" id="A0A0S3RRH2"/>
<dbReference type="InterPro" id="IPR056647">
    <property type="entry name" value="DUF7745"/>
</dbReference>
<evidence type="ECO:0000313" key="2">
    <source>
        <dbReference type="EMBL" id="BAT83153.1"/>
    </source>
</evidence>
<dbReference type="OrthoDB" id="1430424at2759"/>
<accession>A0A0S3RRH2</accession>
<dbReference type="PANTHER" id="PTHR48154:SF1">
    <property type="entry name" value="PROTEIN, PUTATIVE-RELATED"/>
    <property type="match status" value="1"/>
</dbReference>
<feature type="domain" description="DUF7745" evidence="1">
    <location>
        <begin position="50"/>
        <end position="254"/>
    </location>
</feature>
<gene>
    <name evidence="2" type="primary">Vigan.04G026200</name>
    <name evidence="2" type="ORF">VIGAN_04026200</name>
</gene>
<organism evidence="2 3">
    <name type="scientific">Vigna angularis var. angularis</name>
    <dbReference type="NCBI Taxonomy" id="157739"/>
    <lineage>
        <taxon>Eukaryota</taxon>
        <taxon>Viridiplantae</taxon>
        <taxon>Streptophyta</taxon>
        <taxon>Embryophyta</taxon>
        <taxon>Tracheophyta</taxon>
        <taxon>Spermatophyta</taxon>
        <taxon>Magnoliopsida</taxon>
        <taxon>eudicotyledons</taxon>
        <taxon>Gunneridae</taxon>
        <taxon>Pentapetalae</taxon>
        <taxon>rosids</taxon>
        <taxon>fabids</taxon>
        <taxon>Fabales</taxon>
        <taxon>Fabaceae</taxon>
        <taxon>Papilionoideae</taxon>
        <taxon>50 kb inversion clade</taxon>
        <taxon>NPAAA clade</taxon>
        <taxon>indigoferoid/millettioid clade</taxon>
        <taxon>Phaseoleae</taxon>
        <taxon>Vigna</taxon>
    </lineage>
</organism>
<dbReference type="Pfam" id="PF24924">
    <property type="entry name" value="DUF7745"/>
    <property type="match status" value="1"/>
</dbReference>
<name>A0A0S3RRH2_PHAAN</name>
<feature type="non-terminal residue" evidence="2">
    <location>
        <position position="255"/>
    </location>
</feature>